<accession>A0A7S1QNG0</accession>
<dbReference type="AlphaFoldDB" id="A0A7S1QNG0"/>
<sequence length="305" mass="34136">MKIVAPWEPKPCARGAVLEAFRQTWLQLPRGTDTEQLVDTARQCWEGMCSSSAGLFLDCGFRLQVLGEALRNVEGSLRRLCTDRDSMCQAMSDNLSVLEAAAEEPLEREELMLVAGRRHWEGLWRAAWELRAGSELVLEAVRQCWEALRLAPCSALADVERALESVRQRWSDQWLASRELREDRETVLKALKYGLDSVSIAVQCPGWSHSRGQPLPKDLRRTWTALMLAVDELLEDWEVVRASVVECLRLLRNASDLVSEASTRGDTGGRSSLRLQARVLMPPVRSAQLVARVPVAAHLRAGGIV</sequence>
<name>A0A7S1QNG0_ALECA</name>
<reference evidence="1" key="1">
    <citation type="submission" date="2021-01" db="EMBL/GenBank/DDBJ databases">
        <authorList>
            <person name="Corre E."/>
            <person name="Pelletier E."/>
            <person name="Niang G."/>
            <person name="Scheremetjew M."/>
            <person name="Finn R."/>
            <person name="Kale V."/>
            <person name="Holt S."/>
            <person name="Cochrane G."/>
            <person name="Meng A."/>
            <person name="Brown T."/>
            <person name="Cohen L."/>
        </authorList>
    </citation>
    <scope>NUCLEOTIDE SEQUENCE</scope>
    <source>
        <strain evidence="1">OF101</strain>
    </source>
</reference>
<dbReference type="EMBL" id="HBGE01046794">
    <property type="protein sequence ID" value="CAD9143692.1"/>
    <property type="molecule type" value="Transcribed_RNA"/>
</dbReference>
<evidence type="ECO:0000313" key="1">
    <source>
        <dbReference type="EMBL" id="CAD9143692.1"/>
    </source>
</evidence>
<proteinExistence type="predicted"/>
<organism evidence="1">
    <name type="scientific">Alexandrium catenella</name>
    <name type="common">Red tide dinoflagellate</name>
    <name type="synonym">Gonyaulax catenella</name>
    <dbReference type="NCBI Taxonomy" id="2925"/>
    <lineage>
        <taxon>Eukaryota</taxon>
        <taxon>Sar</taxon>
        <taxon>Alveolata</taxon>
        <taxon>Dinophyceae</taxon>
        <taxon>Gonyaulacales</taxon>
        <taxon>Pyrocystaceae</taxon>
        <taxon>Alexandrium</taxon>
    </lineage>
</organism>
<gene>
    <name evidence="1" type="ORF">ACAT0790_LOCUS28239</name>
</gene>
<protein>
    <submittedName>
        <fullName evidence="1">Uncharacterized protein</fullName>
    </submittedName>
</protein>